<comment type="caution">
    <text evidence="3">The sequence shown here is derived from an EMBL/GenBank/DDBJ whole genome shotgun (WGS) entry which is preliminary data.</text>
</comment>
<dbReference type="PANTHER" id="PTHR33915:SF3">
    <property type="entry name" value="STERILE ALPHA MOTIF (SAM) DOMAIN PROTEIN"/>
    <property type="match status" value="1"/>
</dbReference>
<dbReference type="SUPFAM" id="SSF47769">
    <property type="entry name" value="SAM/Pointed domain"/>
    <property type="match status" value="1"/>
</dbReference>
<evidence type="ECO:0000259" key="2">
    <source>
        <dbReference type="Pfam" id="PF07647"/>
    </source>
</evidence>
<dbReference type="InterPro" id="IPR013761">
    <property type="entry name" value="SAM/pointed_sf"/>
</dbReference>
<protein>
    <recommendedName>
        <fullName evidence="2">SAM domain-containing protein</fullName>
    </recommendedName>
</protein>
<dbReference type="Proteomes" id="UP000290289">
    <property type="component" value="Chromosome 2"/>
</dbReference>
<evidence type="ECO:0000313" key="4">
    <source>
        <dbReference type="Proteomes" id="UP000290289"/>
    </source>
</evidence>
<dbReference type="CDD" id="cd09487">
    <property type="entry name" value="SAM_superfamily"/>
    <property type="match status" value="1"/>
</dbReference>
<feature type="region of interest" description="Disordered" evidence="1">
    <location>
        <begin position="188"/>
        <end position="230"/>
    </location>
</feature>
<gene>
    <name evidence="3" type="ORF">DVH24_017697</name>
</gene>
<dbReference type="InterPro" id="IPR001660">
    <property type="entry name" value="SAM"/>
</dbReference>
<dbReference type="Pfam" id="PF07647">
    <property type="entry name" value="SAM_2"/>
    <property type="match status" value="1"/>
</dbReference>
<sequence>MDWFTWLSKTGLEPSLIYDYGVVFTRNQLQLDDVNYFDHEFLQSMGISVAKHRLEILKLAKKETRLGHPKSLSRLSWALIRTKKCFSKYFNKLAFQEESFDGGGATPATPTRYQEHWRGALLRKHKSCSEEVKDEKPMVVKTRSIALSGPLDGRVQERLMAHNNPSLKLSGPLDGKVHERLMYTNRSPRLTGPSFASLSPKLSGPLDGRTHERIMTPNKSPRLSGQLDGRVVSPKFCSPYEKEREDVDYDDHSLWTAMFQDLKPT</sequence>
<accession>A0A498KIT1</accession>
<keyword evidence="4" id="KW-1185">Reference proteome</keyword>
<evidence type="ECO:0000313" key="3">
    <source>
        <dbReference type="EMBL" id="RXI05655.1"/>
    </source>
</evidence>
<dbReference type="EMBL" id="RDQH01000328">
    <property type="protein sequence ID" value="RXI05655.1"/>
    <property type="molecule type" value="Genomic_DNA"/>
</dbReference>
<dbReference type="AlphaFoldDB" id="A0A498KIT1"/>
<reference evidence="3 4" key="1">
    <citation type="submission" date="2018-10" db="EMBL/GenBank/DDBJ databases">
        <title>A high-quality apple genome assembly.</title>
        <authorList>
            <person name="Hu J."/>
        </authorList>
    </citation>
    <scope>NUCLEOTIDE SEQUENCE [LARGE SCALE GENOMIC DNA]</scope>
    <source>
        <strain evidence="4">cv. HFTH1</strain>
        <tissue evidence="3">Young leaf</tissue>
    </source>
</reference>
<feature type="domain" description="SAM" evidence="2">
    <location>
        <begin position="24"/>
        <end position="58"/>
    </location>
</feature>
<dbReference type="PANTHER" id="PTHR33915">
    <property type="entry name" value="OSJNBA0033G05.11 PROTEIN"/>
    <property type="match status" value="1"/>
</dbReference>
<proteinExistence type="predicted"/>
<evidence type="ECO:0000256" key="1">
    <source>
        <dbReference type="SAM" id="MobiDB-lite"/>
    </source>
</evidence>
<dbReference type="Gene3D" id="1.10.150.50">
    <property type="entry name" value="Transcription Factor, Ets-1"/>
    <property type="match status" value="1"/>
</dbReference>
<organism evidence="3 4">
    <name type="scientific">Malus domestica</name>
    <name type="common">Apple</name>
    <name type="synonym">Pyrus malus</name>
    <dbReference type="NCBI Taxonomy" id="3750"/>
    <lineage>
        <taxon>Eukaryota</taxon>
        <taxon>Viridiplantae</taxon>
        <taxon>Streptophyta</taxon>
        <taxon>Embryophyta</taxon>
        <taxon>Tracheophyta</taxon>
        <taxon>Spermatophyta</taxon>
        <taxon>Magnoliopsida</taxon>
        <taxon>eudicotyledons</taxon>
        <taxon>Gunneridae</taxon>
        <taxon>Pentapetalae</taxon>
        <taxon>rosids</taxon>
        <taxon>fabids</taxon>
        <taxon>Rosales</taxon>
        <taxon>Rosaceae</taxon>
        <taxon>Amygdaloideae</taxon>
        <taxon>Maleae</taxon>
        <taxon>Malus</taxon>
    </lineage>
</organism>
<name>A0A498KIT1_MALDO</name>